<organism evidence="1 2">
    <name type="scientific">Armatimonas rosea</name>
    <dbReference type="NCBI Taxonomy" id="685828"/>
    <lineage>
        <taxon>Bacteria</taxon>
        <taxon>Bacillati</taxon>
        <taxon>Armatimonadota</taxon>
        <taxon>Armatimonadia</taxon>
        <taxon>Armatimonadales</taxon>
        <taxon>Armatimonadaceae</taxon>
        <taxon>Armatimonas</taxon>
    </lineage>
</organism>
<protein>
    <submittedName>
        <fullName evidence="1">Uncharacterized protein</fullName>
    </submittedName>
</protein>
<dbReference type="AlphaFoldDB" id="A0A7W9W6E7"/>
<sequence length="71" mass="7862">MWIYSKKSSAAYNVNHVARLFIEVTGSGAALKAEIAGKPQMLAYFDDKDMAQAALLDILAKREMGIPLMRM</sequence>
<dbReference type="RefSeq" id="WP_184198221.1">
    <property type="nucleotide sequence ID" value="NZ_JACHGW010000003.1"/>
</dbReference>
<keyword evidence="2" id="KW-1185">Reference proteome</keyword>
<accession>A0A7W9W6E7</accession>
<name>A0A7W9W6E7_ARMRO</name>
<gene>
    <name evidence="1" type="ORF">HNQ39_003189</name>
</gene>
<dbReference type="Proteomes" id="UP000520814">
    <property type="component" value="Unassembled WGS sequence"/>
</dbReference>
<comment type="caution">
    <text evidence="1">The sequence shown here is derived from an EMBL/GenBank/DDBJ whole genome shotgun (WGS) entry which is preliminary data.</text>
</comment>
<proteinExistence type="predicted"/>
<reference evidence="1 2" key="1">
    <citation type="submission" date="2020-08" db="EMBL/GenBank/DDBJ databases">
        <title>Genomic Encyclopedia of Type Strains, Phase IV (KMG-IV): sequencing the most valuable type-strain genomes for metagenomic binning, comparative biology and taxonomic classification.</title>
        <authorList>
            <person name="Goeker M."/>
        </authorList>
    </citation>
    <scope>NUCLEOTIDE SEQUENCE [LARGE SCALE GENOMIC DNA]</scope>
    <source>
        <strain evidence="1 2">DSM 23562</strain>
    </source>
</reference>
<evidence type="ECO:0000313" key="1">
    <source>
        <dbReference type="EMBL" id="MBB6051379.1"/>
    </source>
</evidence>
<evidence type="ECO:0000313" key="2">
    <source>
        <dbReference type="Proteomes" id="UP000520814"/>
    </source>
</evidence>
<dbReference type="EMBL" id="JACHGW010000003">
    <property type="protein sequence ID" value="MBB6051379.1"/>
    <property type="molecule type" value="Genomic_DNA"/>
</dbReference>